<evidence type="ECO:0000313" key="2">
    <source>
        <dbReference type="Proteomes" id="UP000631312"/>
    </source>
</evidence>
<comment type="caution">
    <text evidence="1">The sequence shown here is derived from an EMBL/GenBank/DDBJ whole genome shotgun (WGS) entry which is preliminary data.</text>
</comment>
<gene>
    <name evidence="1" type="ORF">Alo02nite_14350</name>
</gene>
<evidence type="ECO:0000313" key="1">
    <source>
        <dbReference type="EMBL" id="GIE38537.1"/>
    </source>
</evidence>
<sequence>MCSTLFVFAGFRVSSRFAYVRPVPIRLQRRGPARDPTVVRRAFGVPVPEEVRCADPSYGRSWPVPSPP</sequence>
<protein>
    <recommendedName>
        <fullName evidence="3">Secreted protein</fullName>
    </recommendedName>
</protein>
<accession>A0ABQ4AC16</accession>
<keyword evidence="2" id="KW-1185">Reference proteome</keyword>
<dbReference type="Proteomes" id="UP000631312">
    <property type="component" value="Unassembled WGS sequence"/>
</dbReference>
<reference evidence="1 2" key="1">
    <citation type="submission" date="2021-01" db="EMBL/GenBank/DDBJ databases">
        <title>Whole genome shotgun sequence of Actinoplanes lobatus NBRC 12513.</title>
        <authorList>
            <person name="Komaki H."/>
            <person name="Tamura T."/>
        </authorList>
    </citation>
    <scope>NUCLEOTIDE SEQUENCE [LARGE SCALE GENOMIC DNA]</scope>
    <source>
        <strain evidence="1 2">NBRC 12513</strain>
    </source>
</reference>
<proteinExistence type="predicted"/>
<evidence type="ECO:0008006" key="3">
    <source>
        <dbReference type="Google" id="ProtNLM"/>
    </source>
</evidence>
<dbReference type="EMBL" id="BOMP01000023">
    <property type="protein sequence ID" value="GIE38537.1"/>
    <property type="molecule type" value="Genomic_DNA"/>
</dbReference>
<organism evidence="1 2">
    <name type="scientific">Actinoplanes lobatus</name>
    <dbReference type="NCBI Taxonomy" id="113568"/>
    <lineage>
        <taxon>Bacteria</taxon>
        <taxon>Bacillati</taxon>
        <taxon>Actinomycetota</taxon>
        <taxon>Actinomycetes</taxon>
        <taxon>Micromonosporales</taxon>
        <taxon>Micromonosporaceae</taxon>
        <taxon>Actinoplanes</taxon>
    </lineage>
</organism>
<name>A0ABQ4AC16_9ACTN</name>